<dbReference type="Gene3D" id="3.40.50.620">
    <property type="entry name" value="HUPs"/>
    <property type="match status" value="1"/>
</dbReference>
<dbReference type="AlphaFoldDB" id="A0A045J957"/>
<feature type="domain" description="tRNA(Ile)-lysidine synthase substrate-binding" evidence="9">
    <location>
        <begin position="246"/>
        <end position="300"/>
    </location>
</feature>
<dbReference type="InterPro" id="IPR015262">
    <property type="entry name" value="tRNA_Ile_lys_synt_subst-bd"/>
</dbReference>
<dbReference type="OMA" id="PWQDPHN"/>
<evidence type="ECO:0000256" key="7">
    <source>
        <dbReference type="HAMAP-Rule" id="MF_01161"/>
    </source>
</evidence>
<evidence type="ECO:0000313" key="16">
    <source>
        <dbReference type="Proteomes" id="UP000048289"/>
    </source>
</evidence>
<dbReference type="GO" id="GO:0032267">
    <property type="term" value="F:tRNA(Ile)-lysidine synthase activity"/>
    <property type="evidence" value="ECO:0007669"/>
    <property type="project" value="UniProtKB-EC"/>
</dbReference>
<feature type="domain" description="tRNA(Ile)-lysidine/2-thiocytidine synthase N-terminal" evidence="8">
    <location>
        <begin position="28"/>
        <end position="193"/>
    </location>
</feature>
<reference evidence="15 20" key="7">
    <citation type="submission" date="2018-08" db="EMBL/GenBank/DDBJ databases">
        <authorList>
            <person name="Fokvardsen B D."/>
            <person name="Norman A."/>
        </authorList>
    </citation>
    <scope>NUCLEOTIDE SEQUENCE [LARGE SCALE GENOMIC DNA]</scope>
    <source>
        <strain evidence="15 20">DKC2</strain>
    </source>
</reference>
<dbReference type="Proteomes" id="UP000300237">
    <property type="component" value="Chromosome"/>
</dbReference>
<comment type="domain">
    <text evidence="7">The N-terminal region contains the highly conserved SGGXDS motif, predicted to be a P-loop motif involved in ATP binding.</text>
</comment>
<reference evidence="14" key="6">
    <citation type="submission" date="2018-07" db="EMBL/GenBank/DDBJ databases">
        <authorList>
            <person name="Shah S."/>
            <person name="Brown T."/>
            <person name="Auld S."/>
            <person name="Bratton K."/>
            <person name="Narechania A."/>
            <person name="Mathema B."/>
            <person name="Gandhi N."/>
        </authorList>
    </citation>
    <scope>NUCLEOTIDE SEQUENCE</scope>
    <source>
        <strain evidence="14">32301_S10</strain>
    </source>
</reference>
<dbReference type="InterPro" id="IPR012094">
    <property type="entry name" value="tRNA_Ile_lys_synt"/>
</dbReference>
<dbReference type="PANTHER" id="PTHR43033:SF1">
    <property type="entry name" value="TRNA(ILE)-LYSIDINE SYNTHASE-RELATED"/>
    <property type="match status" value="1"/>
</dbReference>
<dbReference type="EMBL" id="COPH01000019">
    <property type="protein sequence ID" value="CLW42717.1"/>
    <property type="molecule type" value="Genomic_DNA"/>
</dbReference>
<dbReference type="InterPro" id="IPR012795">
    <property type="entry name" value="tRNA_Ile_lys_synt_N"/>
</dbReference>
<reference evidence="13 18" key="3">
    <citation type="submission" date="2016-04" db="EMBL/GenBank/DDBJ databases">
        <authorList>
            <person name="Bigi M."/>
            <person name="Bigi F."/>
            <person name="Soria M.A."/>
        </authorList>
    </citation>
    <scope>NUCLEOTIDE SEQUENCE [LARGE SCALE GENOMIC DNA]</scope>
    <source>
        <strain evidence="13 18">6548</strain>
    </source>
</reference>
<evidence type="ECO:0000259" key="9">
    <source>
        <dbReference type="Pfam" id="PF09179"/>
    </source>
</evidence>
<dbReference type="SMR" id="A0A045J957"/>
<dbReference type="GO" id="GO:0006400">
    <property type="term" value="P:tRNA modification"/>
    <property type="evidence" value="ECO:0007669"/>
    <property type="project" value="UniProtKB-UniRule"/>
</dbReference>
<dbReference type="CDD" id="cd01992">
    <property type="entry name" value="TilS_N"/>
    <property type="match status" value="1"/>
</dbReference>
<gene>
    <name evidence="7 13" type="primary">tilS</name>
    <name evidence="10" type="synonym">mesJ</name>
    <name evidence="13" type="ORF">A4S10_03791</name>
    <name evidence="15" type="ORF">DKC2_3853</name>
    <name evidence="14" type="ORF">DSJ38_08415</name>
    <name evidence="10" type="ORF">ERS007681_01860</name>
    <name evidence="11" type="ORF">ERS094118_02532</name>
    <name evidence="12" type="ORF">J8J21_03660</name>
</gene>
<evidence type="ECO:0000313" key="15">
    <source>
        <dbReference type="EMBL" id="VCU51943.1"/>
    </source>
</evidence>
<protein>
    <recommendedName>
        <fullName evidence="7">tRNA(Ile)-lysidine synthase</fullName>
        <ecNumber evidence="7">6.3.4.19</ecNumber>
    </recommendedName>
    <alternativeName>
        <fullName evidence="7">tRNA(Ile)-2-lysyl-cytidine synthase</fullName>
    </alternativeName>
    <alternativeName>
        <fullName evidence="7">tRNA(Ile)-lysidine synthetase</fullName>
    </alternativeName>
</protein>
<keyword evidence="5 7" id="KW-0067">ATP-binding</keyword>
<dbReference type="InterPro" id="IPR014729">
    <property type="entry name" value="Rossmann-like_a/b/a_fold"/>
</dbReference>
<dbReference type="EC" id="6.3.4.19" evidence="7"/>
<evidence type="ECO:0000256" key="5">
    <source>
        <dbReference type="ARBA" id="ARBA00022840"/>
    </source>
</evidence>
<dbReference type="Proteomes" id="UP000671119">
    <property type="component" value="Unassembled WGS sequence"/>
</dbReference>
<dbReference type="EMBL" id="JAGIZI010000003">
    <property type="protein sequence ID" value="MBP0682233.1"/>
    <property type="molecule type" value="Genomic_DNA"/>
</dbReference>
<comment type="subcellular location">
    <subcellularLocation>
        <location evidence="7">Cytoplasm</location>
    </subcellularLocation>
</comment>
<feature type="binding site" evidence="7">
    <location>
        <begin position="33"/>
        <end position="38"/>
    </location>
    <ligand>
        <name>ATP</name>
        <dbReference type="ChEBI" id="CHEBI:30616"/>
    </ligand>
</feature>
<reference evidence="10 16" key="2">
    <citation type="submission" date="2015-03" db="EMBL/GenBank/DDBJ databases">
        <authorList>
            <consortium name="Pathogen Informatics"/>
        </authorList>
    </citation>
    <scope>NUCLEOTIDE SEQUENCE [LARGE SCALE GENOMIC DNA]</scope>
    <source>
        <strain evidence="10 16">G09901357</strain>
    </source>
</reference>
<evidence type="ECO:0000313" key="12">
    <source>
        <dbReference type="EMBL" id="MBP0682233.1"/>
    </source>
</evidence>
<evidence type="ECO:0000313" key="20">
    <source>
        <dbReference type="Proteomes" id="UP000300237"/>
    </source>
</evidence>
<dbReference type="SUPFAM" id="SSF82829">
    <property type="entry name" value="MesJ substrate recognition domain-like"/>
    <property type="match status" value="1"/>
</dbReference>
<evidence type="ECO:0000313" key="14">
    <source>
        <dbReference type="EMBL" id="REQ53307.1"/>
    </source>
</evidence>
<evidence type="ECO:0000313" key="11">
    <source>
        <dbReference type="EMBL" id="CLW42717.1"/>
    </source>
</evidence>
<evidence type="ECO:0000256" key="4">
    <source>
        <dbReference type="ARBA" id="ARBA00022741"/>
    </source>
</evidence>
<dbReference type="Proteomes" id="UP000048289">
    <property type="component" value="Unassembled WGS sequence"/>
</dbReference>
<dbReference type="HAMAP" id="MF_01161">
    <property type="entry name" value="tRNA_Ile_lys_synt"/>
    <property type="match status" value="1"/>
</dbReference>
<dbReference type="Proteomes" id="UP000050139">
    <property type="component" value="Unassembled WGS sequence"/>
</dbReference>
<organism evidence="13 18">
    <name type="scientific">Mycobacterium tuberculosis</name>
    <dbReference type="NCBI Taxonomy" id="1773"/>
    <lineage>
        <taxon>Bacteria</taxon>
        <taxon>Bacillati</taxon>
        <taxon>Actinomycetota</taxon>
        <taxon>Actinomycetes</taxon>
        <taxon>Mycobacteriales</taxon>
        <taxon>Mycobacteriaceae</taxon>
        <taxon>Mycobacterium</taxon>
        <taxon>Mycobacterium tuberculosis complex</taxon>
    </lineage>
</organism>
<evidence type="ECO:0000313" key="19">
    <source>
        <dbReference type="Proteomes" id="UP000256381"/>
    </source>
</evidence>
<reference evidence="14 19" key="4">
    <citation type="journal article" date="2017" name="N. Engl. J. Med.">
        <title>Transmission of Extensively Drug-Resistant Tuberculosis in South Africa.</title>
        <authorList>
            <person name="Shah N.S."/>
            <person name="Auld S.C."/>
            <person name="Brust J.C."/>
            <person name="Mathema B."/>
            <person name="Ismail N."/>
            <person name="Moodley P."/>
            <person name="Mlisana K."/>
            <person name="Allana S."/>
            <person name="Campbell A."/>
            <person name="Mthiyane T."/>
            <person name="Morris N."/>
            <person name="Mpangase P."/>
            <person name="van der Meulen H."/>
            <person name="Omar S.V."/>
            <person name="Brown T.S."/>
            <person name="Narechania A."/>
            <person name="Shaskina E."/>
            <person name="Kapwata T."/>
            <person name="Kreiswirth B."/>
            <person name="Gandhi N.R."/>
        </authorList>
    </citation>
    <scope>NUCLEOTIDE SEQUENCE [LARGE SCALE GENOMIC DNA]</scope>
    <source>
        <strain evidence="14 19">32301_S10</strain>
    </source>
</reference>
<comment type="similarity">
    <text evidence="7">Belongs to the tRNA(Ile)-lysidine synthase family.</text>
</comment>
<dbReference type="Pfam" id="PF01171">
    <property type="entry name" value="ATP_bind_3"/>
    <property type="match status" value="1"/>
</dbReference>
<reference evidence="12 21" key="8">
    <citation type="submission" date="2021-03" db="EMBL/GenBank/DDBJ databases">
        <title>Whole Genome Sequencing of Mycobacterium tuberculosis clinical isolates from Arunachal Pradesh, India.</title>
        <authorList>
            <person name="Singh S."/>
            <person name="Mudliar S.R."/>
            <person name="Kulsum U."/>
            <person name="Rufai S.B."/>
            <person name="Singh P.K."/>
            <person name="Umpo M."/>
            <person name="Nyori M."/>
        </authorList>
    </citation>
    <scope>NUCLEOTIDE SEQUENCE [LARGE SCALE GENOMIC DNA]</scope>
    <source>
        <strain evidence="12 21">OMICS/BPL/0142/20/SP</strain>
    </source>
</reference>
<dbReference type="InterPro" id="IPR011063">
    <property type="entry name" value="TilS/TtcA_N"/>
</dbReference>
<dbReference type="PANTHER" id="PTHR43033">
    <property type="entry name" value="TRNA(ILE)-LYSIDINE SYNTHASE-RELATED"/>
    <property type="match status" value="1"/>
</dbReference>
<evidence type="ECO:0000256" key="2">
    <source>
        <dbReference type="ARBA" id="ARBA00022598"/>
    </source>
</evidence>
<dbReference type="Gene3D" id="1.20.59.20">
    <property type="match status" value="1"/>
</dbReference>
<reference evidence="13 18" key="5">
    <citation type="submission" date="2017-02" db="EMBL/GenBank/DDBJ databases">
        <title>Protein polymorphisms may explain contrasting epidemiological fitness of two variants of a multidrug-resistant Mycobacterium tuberculosis strain.</title>
        <authorList>
            <person name="Bigi M.M."/>
            <person name="Lopez B."/>
            <person name="Blanco F.C."/>
            <person name="Sasiain M.C."/>
            <person name="De La Barrera S."/>
            <person name="Ritacco V."/>
            <person name="Bigi F."/>
            <person name="Soria M.A."/>
        </authorList>
    </citation>
    <scope>NUCLEOTIDE SEQUENCE [LARGE SCALE GENOMIC DNA]</scope>
    <source>
        <strain evidence="13 18">6548</strain>
    </source>
</reference>
<dbReference type="SUPFAM" id="SSF52402">
    <property type="entry name" value="Adenine nucleotide alpha hydrolases-like"/>
    <property type="match status" value="1"/>
</dbReference>
<dbReference type="EMBL" id="QTBD01000130">
    <property type="protein sequence ID" value="REQ53307.1"/>
    <property type="molecule type" value="Genomic_DNA"/>
</dbReference>
<dbReference type="RefSeq" id="WP_003899608.1">
    <property type="nucleotide sequence ID" value="NZ_AP017901.1"/>
</dbReference>
<proteinExistence type="inferred from homology"/>
<dbReference type="Pfam" id="PF09179">
    <property type="entry name" value="TilS"/>
    <property type="match status" value="1"/>
</dbReference>
<dbReference type="NCBIfam" id="TIGR02432">
    <property type="entry name" value="lysidine_TilS_N"/>
    <property type="match status" value="1"/>
</dbReference>
<dbReference type="Proteomes" id="UP000189452">
    <property type="component" value="Chromosome"/>
</dbReference>
<evidence type="ECO:0000256" key="6">
    <source>
        <dbReference type="ARBA" id="ARBA00048539"/>
    </source>
</evidence>
<evidence type="ECO:0000259" key="8">
    <source>
        <dbReference type="Pfam" id="PF01171"/>
    </source>
</evidence>
<evidence type="ECO:0000313" key="18">
    <source>
        <dbReference type="Proteomes" id="UP000189452"/>
    </source>
</evidence>
<reference evidence="11 17" key="1">
    <citation type="submission" date="2015-03" db="EMBL/GenBank/DDBJ databases">
        <authorList>
            <consortium name="Pathogen Informatics"/>
            <person name="Murphy D."/>
        </authorList>
    </citation>
    <scope>NUCLEOTIDE SEQUENCE [LARGE SCALE GENOMIC DNA]</scope>
    <source>
        <strain evidence="11 17">0268S</strain>
    </source>
</reference>
<dbReference type="Proteomes" id="UP000256381">
    <property type="component" value="Unassembled WGS sequence"/>
</dbReference>
<comment type="catalytic activity">
    <reaction evidence="6 7">
        <text>cytidine(34) in tRNA(Ile2) + L-lysine + ATP = lysidine(34) in tRNA(Ile2) + AMP + diphosphate + H(+)</text>
        <dbReference type="Rhea" id="RHEA:43744"/>
        <dbReference type="Rhea" id="RHEA-COMP:10625"/>
        <dbReference type="Rhea" id="RHEA-COMP:10670"/>
        <dbReference type="ChEBI" id="CHEBI:15378"/>
        <dbReference type="ChEBI" id="CHEBI:30616"/>
        <dbReference type="ChEBI" id="CHEBI:32551"/>
        <dbReference type="ChEBI" id="CHEBI:33019"/>
        <dbReference type="ChEBI" id="CHEBI:82748"/>
        <dbReference type="ChEBI" id="CHEBI:83665"/>
        <dbReference type="ChEBI" id="CHEBI:456215"/>
        <dbReference type="EC" id="6.3.4.19"/>
    </reaction>
</comment>
<dbReference type="EMBL" id="LR027516">
    <property type="protein sequence ID" value="VCU51943.1"/>
    <property type="molecule type" value="Genomic_DNA"/>
</dbReference>
<keyword evidence="1 7" id="KW-0963">Cytoplasm</keyword>
<evidence type="ECO:0000256" key="3">
    <source>
        <dbReference type="ARBA" id="ARBA00022694"/>
    </source>
</evidence>
<dbReference type="EMBL" id="LWDQ01000001">
    <property type="protein sequence ID" value="OMH61599.1"/>
    <property type="molecule type" value="Genomic_DNA"/>
</dbReference>
<dbReference type="EMBL" id="CFOE01000210">
    <property type="protein sequence ID" value="CFE39480.1"/>
    <property type="molecule type" value="Genomic_DNA"/>
</dbReference>
<dbReference type="GO" id="GO:0005524">
    <property type="term" value="F:ATP binding"/>
    <property type="evidence" value="ECO:0007669"/>
    <property type="project" value="UniProtKB-UniRule"/>
</dbReference>
<keyword evidence="4 7" id="KW-0547">Nucleotide-binding</keyword>
<evidence type="ECO:0000313" key="17">
    <source>
        <dbReference type="Proteomes" id="UP000050139"/>
    </source>
</evidence>
<evidence type="ECO:0000313" key="21">
    <source>
        <dbReference type="Proteomes" id="UP000671119"/>
    </source>
</evidence>
<keyword evidence="3 7" id="KW-0819">tRNA processing</keyword>
<sequence>MDRQSAVAQLRAAAEQFARVHLDACDRWSVGLSGGPDSLALTAVAARLWPTTALIVDHGLQPGSATVAETARIQAISLGCVDARVLCVQVGAAGGREAAARSARYSALEEHRDGPVLLAHTLDDQAETVLLGLGRGSGARSIAGMRPYDPPWCRPLLGVRRSVTHAACRELGLTAWQDPHNTDRRFTRTRLRTEVLPLLEDVLGGGVAEALARTATALREDTDLIDTIAAQALPGAAVAGSRGQELSTSALTALPDAVRRRVIRGWLLAGGATGLTDRQIRGVDRLVTAWRGQGGVAVGSTLRGQRLVAGRRDGVLVLRREPV</sequence>
<dbReference type="GO" id="GO:0005737">
    <property type="term" value="C:cytoplasm"/>
    <property type="evidence" value="ECO:0007669"/>
    <property type="project" value="UniProtKB-SubCell"/>
</dbReference>
<keyword evidence="2 7" id="KW-0436">Ligase</keyword>
<name>A0A045J957_MYCTX</name>
<accession>A0A045J957</accession>
<evidence type="ECO:0000313" key="10">
    <source>
        <dbReference type="EMBL" id="CFE39480.1"/>
    </source>
</evidence>
<evidence type="ECO:0000256" key="1">
    <source>
        <dbReference type="ARBA" id="ARBA00022490"/>
    </source>
</evidence>
<evidence type="ECO:0000313" key="13">
    <source>
        <dbReference type="EMBL" id="OMH61599.1"/>
    </source>
</evidence>
<comment type="function">
    <text evidence="7">Ligates lysine onto the cytidine present at position 34 of the AUA codon-specific tRNA(Ile) that contains the anticodon CAU, in an ATP-dependent manner. Cytidine is converted to lysidine, thus changing the amino acid specificity of the tRNA from methionine to isoleucine.</text>
</comment>